<feature type="transmembrane region" description="Helical" evidence="1">
    <location>
        <begin position="149"/>
        <end position="167"/>
    </location>
</feature>
<keyword evidence="1" id="KW-0472">Membrane</keyword>
<feature type="transmembrane region" description="Helical" evidence="1">
    <location>
        <begin position="117"/>
        <end position="137"/>
    </location>
</feature>
<name>A0A0P8WET0_9CLOT</name>
<dbReference type="EMBL" id="LKET01000011">
    <property type="protein sequence ID" value="KPU46262.1"/>
    <property type="molecule type" value="Genomic_DNA"/>
</dbReference>
<organism evidence="2 3">
    <name type="scientific">Oxobacter pfennigii</name>
    <dbReference type="NCBI Taxonomy" id="36849"/>
    <lineage>
        <taxon>Bacteria</taxon>
        <taxon>Bacillati</taxon>
        <taxon>Bacillota</taxon>
        <taxon>Clostridia</taxon>
        <taxon>Eubacteriales</taxon>
        <taxon>Clostridiaceae</taxon>
        <taxon>Oxobacter</taxon>
    </lineage>
</organism>
<comment type="caution">
    <text evidence="2">The sequence shown here is derived from an EMBL/GenBank/DDBJ whole genome shotgun (WGS) entry which is preliminary data.</text>
</comment>
<dbReference type="RefSeq" id="WP_054873271.1">
    <property type="nucleotide sequence ID" value="NZ_LKET01000011.1"/>
</dbReference>
<accession>A0A0P8WET0</accession>
<feature type="transmembrane region" description="Helical" evidence="1">
    <location>
        <begin position="70"/>
        <end position="90"/>
    </location>
</feature>
<feature type="transmembrane region" description="Helical" evidence="1">
    <location>
        <begin position="40"/>
        <end position="63"/>
    </location>
</feature>
<sequence>MKGIGNYQLVRRTLLGSILLFIMYPMRTLANSSWHWVTVIPMKVLPLAIILTLAIETWGVIVYGKVEEKVRAFVIVTFANIASFVAPYIYSTYRLNRFYCSGWDYAWERSFNSGPNYAIRLVYLMLTLCIEVPLVYLLLKNRSKNRKKLLFIVIIVNVITTIVVAVLERLICRGRW</sequence>
<dbReference type="AlphaFoldDB" id="A0A0P8WET0"/>
<reference evidence="2 3" key="1">
    <citation type="submission" date="2015-09" db="EMBL/GenBank/DDBJ databases">
        <title>Genome sequence of Oxobacter pfennigii DSM 3222.</title>
        <authorList>
            <person name="Poehlein A."/>
            <person name="Bengelsdorf F.R."/>
            <person name="Schiel-Bengelsdorf B."/>
            <person name="Duerre P."/>
            <person name="Daniel R."/>
        </authorList>
    </citation>
    <scope>NUCLEOTIDE SEQUENCE [LARGE SCALE GENOMIC DNA]</scope>
    <source>
        <strain evidence="2 3">DSM 3222</strain>
    </source>
</reference>
<dbReference type="Proteomes" id="UP000050326">
    <property type="component" value="Unassembled WGS sequence"/>
</dbReference>
<evidence type="ECO:0000313" key="3">
    <source>
        <dbReference type="Proteomes" id="UP000050326"/>
    </source>
</evidence>
<keyword evidence="3" id="KW-1185">Reference proteome</keyword>
<keyword evidence="1" id="KW-1133">Transmembrane helix</keyword>
<gene>
    <name evidence="2" type="ORF">OXPF_01070</name>
</gene>
<evidence type="ECO:0000313" key="2">
    <source>
        <dbReference type="EMBL" id="KPU46262.1"/>
    </source>
</evidence>
<proteinExistence type="predicted"/>
<evidence type="ECO:0000256" key="1">
    <source>
        <dbReference type="SAM" id="Phobius"/>
    </source>
</evidence>
<dbReference type="STRING" id="36849.OXPF_01070"/>
<protein>
    <submittedName>
        <fullName evidence="2">Uncharacterized protein</fullName>
    </submittedName>
</protein>
<keyword evidence="1" id="KW-0812">Transmembrane</keyword>